<keyword evidence="9" id="KW-0325">Glycoprotein</keyword>
<feature type="transmembrane region" description="Helical" evidence="12">
    <location>
        <begin position="266"/>
        <end position="288"/>
    </location>
</feature>
<evidence type="ECO:0000256" key="9">
    <source>
        <dbReference type="ARBA" id="ARBA00023180"/>
    </source>
</evidence>
<evidence type="ECO:0000256" key="8">
    <source>
        <dbReference type="ARBA" id="ARBA00023136"/>
    </source>
</evidence>
<evidence type="ECO:0000256" key="3">
    <source>
        <dbReference type="ARBA" id="ARBA00015087"/>
    </source>
</evidence>
<keyword evidence="5 12" id="KW-0812">Transmembrane</keyword>
<evidence type="ECO:0000256" key="2">
    <source>
        <dbReference type="ARBA" id="ARBA00009082"/>
    </source>
</evidence>
<dbReference type="EMBL" id="JACVVK020000053">
    <property type="protein sequence ID" value="KAK7498112.1"/>
    <property type="molecule type" value="Genomic_DNA"/>
</dbReference>
<dbReference type="Proteomes" id="UP001519460">
    <property type="component" value="Unassembled WGS sequence"/>
</dbReference>
<feature type="transmembrane region" description="Helical" evidence="12">
    <location>
        <begin position="23"/>
        <end position="43"/>
    </location>
</feature>
<dbReference type="PANTHER" id="PTHR14605:SF1">
    <property type="entry name" value="TRANSMEMBRANE PROTEIN 231"/>
    <property type="match status" value="1"/>
</dbReference>
<keyword evidence="4" id="KW-1003">Cell membrane</keyword>
<evidence type="ECO:0000256" key="12">
    <source>
        <dbReference type="SAM" id="Phobius"/>
    </source>
</evidence>
<dbReference type="Pfam" id="PF10149">
    <property type="entry name" value="TM231"/>
    <property type="match status" value="1"/>
</dbReference>
<sequence>MAVYEVFSHPELRRYKATLCSKATLIMLAILVLTFIPPLFVVYRSYGFWIKEATYREIPTVAFKHDILLIVELNNAGAEGNYLTYSTFQMYNQLQEQRLRIPVISSREVDSNGDGKFDHLIFDLDLPLTDTENVLGVKLLLFFYYKLLKFSSFHMESLGYIEHESARPGARLAVYGDLRFHQKQALAHKGIDNRFNDSIIDSSSTFAEEYDLSMIFKKYSQRNVTTVMPNPYKVWTSGRAAGAPFRISATIDYPEESYLISYTPGFWYLIKWGWVQYVAVLALFLFLFERVKVFIFHNQLVTTIVDRPFNAKNKLT</sequence>
<comment type="function">
    <text evidence="11">Transmembrane component of the tectonic-like complex, a complex localized at the transition zone of primary cilia and acting as a barrier that prevents diffusion of transmembrane proteins between the cilia and plasma membranes. Required for ciliogenesis and sonic hedgehog/SHH signaling.</text>
</comment>
<keyword evidence="6 12" id="KW-1133">Transmembrane helix</keyword>
<evidence type="ECO:0000313" key="14">
    <source>
        <dbReference type="Proteomes" id="UP001519460"/>
    </source>
</evidence>
<keyword evidence="8 12" id="KW-0472">Membrane</keyword>
<dbReference type="InterPro" id="IPR019306">
    <property type="entry name" value="TMEM231"/>
</dbReference>
<keyword evidence="10" id="KW-0966">Cell projection</keyword>
<keyword evidence="7" id="KW-0969">Cilium</keyword>
<evidence type="ECO:0000256" key="4">
    <source>
        <dbReference type="ARBA" id="ARBA00022475"/>
    </source>
</evidence>
<proteinExistence type="inferred from homology"/>
<reference evidence="13 14" key="1">
    <citation type="journal article" date="2023" name="Sci. Data">
        <title>Genome assembly of the Korean intertidal mud-creeper Batillaria attramentaria.</title>
        <authorList>
            <person name="Patra A.K."/>
            <person name="Ho P.T."/>
            <person name="Jun S."/>
            <person name="Lee S.J."/>
            <person name="Kim Y."/>
            <person name="Won Y.J."/>
        </authorList>
    </citation>
    <scope>NUCLEOTIDE SEQUENCE [LARGE SCALE GENOMIC DNA]</scope>
    <source>
        <strain evidence="13">Wonlab-2016</strain>
    </source>
</reference>
<protein>
    <recommendedName>
        <fullName evidence="3">Transmembrane protein 231</fullName>
    </recommendedName>
</protein>
<gene>
    <name evidence="13" type="ORF">BaRGS_00010700</name>
</gene>
<organism evidence="13 14">
    <name type="scientific">Batillaria attramentaria</name>
    <dbReference type="NCBI Taxonomy" id="370345"/>
    <lineage>
        <taxon>Eukaryota</taxon>
        <taxon>Metazoa</taxon>
        <taxon>Spiralia</taxon>
        <taxon>Lophotrochozoa</taxon>
        <taxon>Mollusca</taxon>
        <taxon>Gastropoda</taxon>
        <taxon>Caenogastropoda</taxon>
        <taxon>Sorbeoconcha</taxon>
        <taxon>Cerithioidea</taxon>
        <taxon>Batillariidae</taxon>
        <taxon>Batillaria</taxon>
    </lineage>
</organism>
<name>A0ABD0LFK3_9CAEN</name>
<dbReference type="GO" id="GO:0060170">
    <property type="term" value="C:ciliary membrane"/>
    <property type="evidence" value="ECO:0007669"/>
    <property type="project" value="UniProtKB-SubCell"/>
</dbReference>
<evidence type="ECO:0000313" key="13">
    <source>
        <dbReference type="EMBL" id="KAK7498112.1"/>
    </source>
</evidence>
<keyword evidence="14" id="KW-1185">Reference proteome</keyword>
<dbReference type="PANTHER" id="PTHR14605">
    <property type="entry name" value="CHST5 PROTEIN"/>
    <property type="match status" value="1"/>
</dbReference>
<accession>A0ABD0LFK3</accession>
<comment type="similarity">
    <text evidence="2">Belongs to the TMEM231 family.</text>
</comment>
<comment type="caution">
    <text evidence="13">The sequence shown here is derived from an EMBL/GenBank/DDBJ whole genome shotgun (WGS) entry which is preliminary data.</text>
</comment>
<comment type="subcellular location">
    <subcellularLocation>
        <location evidence="1">Cell projection</location>
        <location evidence="1">Cilium membrane</location>
        <topology evidence="1">Multi-pass membrane protein</topology>
    </subcellularLocation>
</comment>
<evidence type="ECO:0000256" key="10">
    <source>
        <dbReference type="ARBA" id="ARBA00023273"/>
    </source>
</evidence>
<evidence type="ECO:0000256" key="11">
    <source>
        <dbReference type="ARBA" id="ARBA00024803"/>
    </source>
</evidence>
<evidence type="ECO:0000256" key="1">
    <source>
        <dbReference type="ARBA" id="ARBA00004272"/>
    </source>
</evidence>
<evidence type="ECO:0000256" key="6">
    <source>
        <dbReference type="ARBA" id="ARBA00022989"/>
    </source>
</evidence>
<dbReference type="AlphaFoldDB" id="A0ABD0LFK3"/>
<evidence type="ECO:0000256" key="5">
    <source>
        <dbReference type="ARBA" id="ARBA00022692"/>
    </source>
</evidence>
<evidence type="ECO:0000256" key="7">
    <source>
        <dbReference type="ARBA" id="ARBA00023069"/>
    </source>
</evidence>